<dbReference type="CDD" id="cd03443">
    <property type="entry name" value="PaaI_thioesterase"/>
    <property type="match status" value="1"/>
</dbReference>
<evidence type="ECO:0000313" key="4">
    <source>
        <dbReference type="Proteomes" id="UP000293342"/>
    </source>
</evidence>
<keyword evidence="4" id="KW-1185">Reference proteome</keyword>
<protein>
    <submittedName>
        <fullName evidence="3">PaaI family thioesterase</fullName>
    </submittedName>
</protein>
<dbReference type="Pfam" id="PF03061">
    <property type="entry name" value="4HBT"/>
    <property type="match status" value="1"/>
</dbReference>
<dbReference type="InterPro" id="IPR029069">
    <property type="entry name" value="HotDog_dom_sf"/>
</dbReference>
<keyword evidence="1" id="KW-0378">Hydrolase</keyword>
<reference evidence="3 4" key="1">
    <citation type="submission" date="2019-02" db="EMBL/GenBank/DDBJ databases">
        <title>Kribbella capetownensis sp. nov. and Kribbella speibonae sp. nov., isolated from soil.</title>
        <authorList>
            <person name="Curtis S.M."/>
            <person name="Norton I."/>
            <person name="Everest G.J."/>
            <person name="Meyers P.R."/>
        </authorList>
    </citation>
    <scope>NUCLEOTIDE SEQUENCE [LARGE SCALE GENOMIC DNA]</scope>
    <source>
        <strain evidence="3 4">YM53</strain>
    </source>
</reference>
<evidence type="ECO:0000256" key="1">
    <source>
        <dbReference type="ARBA" id="ARBA00022801"/>
    </source>
</evidence>
<dbReference type="SUPFAM" id="SSF54637">
    <property type="entry name" value="Thioesterase/thiol ester dehydrase-isomerase"/>
    <property type="match status" value="1"/>
</dbReference>
<feature type="domain" description="Thioesterase" evidence="2">
    <location>
        <begin position="65"/>
        <end position="123"/>
    </location>
</feature>
<name>A0A4R0JVY6_9ACTN</name>
<accession>A0A4R0JVY6</accession>
<dbReference type="InterPro" id="IPR006683">
    <property type="entry name" value="Thioestr_dom"/>
</dbReference>
<gene>
    <name evidence="3" type="ORF">E0H75_11465</name>
</gene>
<dbReference type="AlphaFoldDB" id="A0A4R0JVY6"/>
<evidence type="ECO:0000313" key="3">
    <source>
        <dbReference type="EMBL" id="TCC50787.1"/>
    </source>
</evidence>
<dbReference type="EMBL" id="SJKD01000002">
    <property type="protein sequence ID" value="TCC50787.1"/>
    <property type="molecule type" value="Genomic_DNA"/>
</dbReference>
<comment type="caution">
    <text evidence="3">The sequence shown here is derived from an EMBL/GenBank/DDBJ whole genome shotgun (WGS) entry which is preliminary data.</text>
</comment>
<proteinExistence type="predicted"/>
<organism evidence="3 4">
    <name type="scientific">Kribbella capetownensis</name>
    <dbReference type="NCBI Taxonomy" id="1572659"/>
    <lineage>
        <taxon>Bacteria</taxon>
        <taxon>Bacillati</taxon>
        <taxon>Actinomycetota</taxon>
        <taxon>Actinomycetes</taxon>
        <taxon>Propionibacteriales</taxon>
        <taxon>Kribbellaceae</taxon>
        <taxon>Kribbella</taxon>
    </lineage>
</organism>
<dbReference type="RefSeq" id="WP_131513487.1">
    <property type="nucleotide sequence ID" value="NZ_SJKD01000002.1"/>
</dbReference>
<dbReference type="Gene3D" id="3.10.129.10">
    <property type="entry name" value="Hotdog Thioesterase"/>
    <property type="match status" value="1"/>
</dbReference>
<sequence length="144" mass="15140">MTRTGVFWDGVEGRAPIPQAARTLGFELLEADPDQGTISVAFAGVEAFTNPFGEVLGAFLAAMLYDTVGPALLATLPPGRFIETLDLNTTFVRPARMGRLIGHGRVVNRVDDHATLAGTLYGADNEIVATATATARVIDLPSAA</sequence>
<evidence type="ECO:0000259" key="2">
    <source>
        <dbReference type="Pfam" id="PF03061"/>
    </source>
</evidence>
<dbReference type="Proteomes" id="UP000293342">
    <property type="component" value="Unassembled WGS sequence"/>
</dbReference>
<dbReference type="OrthoDB" id="9813282at2"/>
<dbReference type="GO" id="GO:0016289">
    <property type="term" value="F:acyl-CoA hydrolase activity"/>
    <property type="evidence" value="ECO:0007669"/>
    <property type="project" value="UniProtKB-ARBA"/>
</dbReference>
<dbReference type="NCBIfam" id="TIGR00369">
    <property type="entry name" value="unchar_dom_1"/>
    <property type="match status" value="1"/>
</dbReference>
<dbReference type="InterPro" id="IPR003736">
    <property type="entry name" value="PAAI_dom"/>
</dbReference>